<keyword evidence="3" id="KW-1185">Reference proteome</keyword>
<dbReference type="InterPro" id="IPR041013">
    <property type="entry name" value="AOC-like"/>
</dbReference>
<dbReference type="Gene3D" id="2.40.480.10">
    <property type="entry name" value="Allene oxide cyclase-like"/>
    <property type="match status" value="1"/>
</dbReference>
<dbReference type="InterPro" id="IPR034871">
    <property type="entry name" value="Allene_oxi_cyc_sf"/>
</dbReference>
<dbReference type="Proteomes" id="UP001500994">
    <property type="component" value="Unassembled WGS sequence"/>
</dbReference>
<reference evidence="2 3" key="1">
    <citation type="journal article" date="2019" name="Int. J. Syst. Evol. Microbiol.">
        <title>The Global Catalogue of Microorganisms (GCM) 10K type strain sequencing project: providing services to taxonomists for standard genome sequencing and annotation.</title>
        <authorList>
            <consortium name="The Broad Institute Genomics Platform"/>
            <consortium name="The Broad Institute Genome Sequencing Center for Infectious Disease"/>
            <person name="Wu L."/>
            <person name="Ma J."/>
        </authorList>
    </citation>
    <scope>NUCLEOTIDE SEQUENCE [LARGE SCALE GENOMIC DNA]</scope>
    <source>
        <strain evidence="2 3">JCM 16374</strain>
    </source>
</reference>
<feature type="domain" description="Allene oxide cyclase barrel-like" evidence="1">
    <location>
        <begin position="67"/>
        <end position="176"/>
    </location>
</feature>
<dbReference type="Pfam" id="PF18678">
    <property type="entry name" value="AOC_like"/>
    <property type="match status" value="1"/>
</dbReference>
<dbReference type="SUPFAM" id="SSF141493">
    <property type="entry name" value="Allene oxide cyclase-like"/>
    <property type="match status" value="1"/>
</dbReference>
<gene>
    <name evidence="2" type="ORF">GCM10009864_35040</name>
</gene>
<evidence type="ECO:0000259" key="1">
    <source>
        <dbReference type="Pfam" id="PF18678"/>
    </source>
</evidence>
<comment type="caution">
    <text evidence="2">The sequence shown here is derived from an EMBL/GenBank/DDBJ whole genome shotgun (WGS) entry which is preliminary data.</text>
</comment>
<evidence type="ECO:0000313" key="3">
    <source>
        <dbReference type="Proteomes" id="UP001500994"/>
    </source>
</evidence>
<proteinExistence type="predicted"/>
<dbReference type="EMBL" id="BAAARK010000009">
    <property type="protein sequence ID" value="GAA2663740.1"/>
    <property type="molecule type" value="Genomic_DNA"/>
</dbReference>
<evidence type="ECO:0000313" key="2">
    <source>
        <dbReference type="EMBL" id="GAA2663740.1"/>
    </source>
</evidence>
<protein>
    <recommendedName>
        <fullName evidence="1">Allene oxide cyclase barrel-like domain-containing protein</fullName>
    </recommendedName>
</protein>
<sequence>MVTSIPRRGGVHGKRQGKSRPRAALTKLLALPLVTAVIGVCTIVRADAETPEGNQAEVLELKVQNEQHATTDLGPTGPSLGDMEVYSGAMMKDGRRVGRGGGACQILYVKDGELTSQCLITIDLEHGSLAMQSLWASGTTSLTMAITGGTGIYKNARGTARYWDIATPNERLRADILH</sequence>
<accession>A0ABN3RY83</accession>
<name>A0ABN3RY83_9ACTN</name>
<organism evidence="2 3">
    <name type="scientific">Streptomyces lunalinharesii</name>
    <dbReference type="NCBI Taxonomy" id="333384"/>
    <lineage>
        <taxon>Bacteria</taxon>
        <taxon>Bacillati</taxon>
        <taxon>Actinomycetota</taxon>
        <taxon>Actinomycetes</taxon>
        <taxon>Kitasatosporales</taxon>
        <taxon>Streptomycetaceae</taxon>
        <taxon>Streptomyces</taxon>
    </lineage>
</organism>
<dbReference type="InterPro" id="IPR044859">
    <property type="entry name" value="Allene_oxi_cyc_Dirigent"/>
</dbReference>